<reference evidence="3" key="1">
    <citation type="submission" date="2017-04" db="EMBL/GenBank/DDBJ databases">
        <authorList>
            <person name="Varghese N."/>
            <person name="Submissions S."/>
        </authorList>
    </citation>
    <scope>NUCLEOTIDE SEQUENCE [LARGE SCALE GENOMIC DNA]</scope>
    <source>
        <strain evidence="3">B4P</strain>
    </source>
</reference>
<feature type="region of interest" description="Disordered" evidence="1">
    <location>
        <begin position="270"/>
        <end position="297"/>
    </location>
</feature>
<accession>A0A1X7EQ18</accession>
<evidence type="ECO:0000313" key="2">
    <source>
        <dbReference type="EMBL" id="SMF37872.1"/>
    </source>
</evidence>
<evidence type="ECO:0000256" key="1">
    <source>
        <dbReference type="SAM" id="MobiDB-lite"/>
    </source>
</evidence>
<dbReference type="OrthoDB" id="8418607at2"/>
<keyword evidence="3" id="KW-1185">Reference proteome</keyword>
<dbReference type="AlphaFoldDB" id="A0A1X7EQ18"/>
<feature type="region of interest" description="Disordered" evidence="1">
    <location>
        <begin position="22"/>
        <end position="56"/>
    </location>
</feature>
<sequence>MLLPTQQSYGLAATNVMQSMLDGIEEQRKKEEAERSGKERDPVNEARISASEEAKRAKEKITSALFGVNRTDPNELKIELIDRLAAKLGIDTDEARSSYRLGKALEDALKGMGPAGAAKLAEELGLKEIGVSMATLLAAIKNPYGDNNQRLMEGLNKKANGGKLGTEVERVVQRLEAVADPKTLEELKLGPQGYDPTRVEDEETRAERREDIEAAEAGKKLEDVQKVQDVIEEKNEQPVGEPAAGGSIGTAPVDDAALLAIFAAAAEQVANSETAEATENLASDEASIDDKSTASADALVEGEAPANEFNAQAIEELTAEKAVEGDEADILPVRVDDIGVYELLKRKLAA</sequence>
<feature type="compositionally biased region" description="Basic and acidic residues" evidence="1">
    <location>
        <begin position="25"/>
        <end position="56"/>
    </location>
</feature>
<dbReference type="EMBL" id="FXAF01000006">
    <property type="protein sequence ID" value="SMF37872.1"/>
    <property type="molecule type" value="Genomic_DNA"/>
</dbReference>
<feature type="region of interest" description="Disordered" evidence="1">
    <location>
        <begin position="187"/>
        <end position="208"/>
    </location>
</feature>
<dbReference type="STRING" id="464029.SAMN02982989_1588"/>
<gene>
    <name evidence="2" type="ORF">SAMN02982989_1588</name>
</gene>
<dbReference type="RefSeq" id="WP_085421886.1">
    <property type="nucleotide sequence ID" value="NZ_FXAF01000006.1"/>
</dbReference>
<evidence type="ECO:0000313" key="3">
    <source>
        <dbReference type="Proteomes" id="UP000192903"/>
    </source>
</evidence>
<protein>
    <submittedName>
        <fullName evidence="2">Uncharacterized protein</fullName>
    </submittedName>
</protein>
<name>A0A1X7EQ18_9HYPH</name>
<organism evidence="2 3">
    <name type="scientific">Xaviernesmea oryzae</name>
    <dbReference type="NCBI Taxonomy" id="464029"/>
    <lineage>
        <taxon>Bacteria</taxon>
        <taxon>Pseudomonadati</taxon>
        <taxon>Pseudomonadota</taxon>
        <taxon>Alphaproteobacteria</taxon>
        <taxon>Hyphomicrobiales</taxon>
        <taxon>Rhizobiaceae</taxon>
        <taxon>Rhizobium/Agrobacterium group</taxon>
        <taxon>Xaviernesmea</taxon>
    </lineage>
</organism>
<feature type="compositionally biased region" description="Polar residues" evidence="1">
    <location>
        <begin position="270"/>
        <end position="281"/>
    </location>
</feature>
<dbReference type="Proteomes" id="UP000192903">
    <property type="component" value="Unassembled WGS sequence"/>
</dbReference>
<proteinExistence type="predicted"/>